<feature type="transmembrane region" description="Helical" evidence="2">
    <location>
        <begin position="636"/>
        <end position="664"/>
    </location>
</feature>
<accession>C9S269</accession>
<keyword evidence="2" id="KW-1133">Transmembrane helix</keyword>
<dbReference type="Pfam" id="PF25228">
    <property type="entry name" value="Lips"/>
    <property type="match status" value="2"/>
</dbReference>
<gene>
    <name evidence="3" type="primary">HM00012</name>
</gene>
<keyword evidence="2" id="KW-0472">Membrane</keyword>
<dbReference type="InterPro" id="IPR057435">
    <property type="entry name" value="Lips"/>
</dbReference>
<name>C9S269_HELME</name>
<reference evidence="3" key="1">
    <citation type="submission" date="2006-05" db="EMBL/GenBank/DDBJ databases">
        <authorList>
            <person name="Beasley H."/>
        </authorList>
    </citation>
    <scope>NUCLEOTIDE SEQUENCE</scope>
</reference>
<keyword evidence="2" id="KW-0812">Transmembrane</keyword>
<dbReference type="PANTHER" id="PTHR37686">
    <property type="entry name" value="LD36006P"/>
    <property type="match status" value="1"/>
</dbReference>
<proteinExistence type="predicted"/>
<protein>
    <submittedName>
        <fullName evidence="3">Similar to CG2519</fullName>
    </submittedName>
</protein>
<reference evidence="3" key="2">
    <citation type="journal article" name="Mol. Ecol.">
        <title>Characterization of a hotspot for mimicry: Assembly of a butterfly wing transcriptome to genomic sequence at the HmYb/Sb locus.</title>
        <authorList>
            <person name="Ferguson L."/>
            <person name="Fai Lee S."/>
            <person name="Chamberlain N."/>
            <person name="Nadeau N."/>
            <person name="Joron M."/>
            <person name="Baxter S."/>
            <person name="Wilkinson P."/>
            <person name="Papanicolaou A."/>
            <person name="Kumar S."/>
            <person name="Thuan-Jin Clark R."/>
            <person name="Davidson C."/>
            <person name="Glithero R."/>
            <person name="Beasley H."/>
            <person name="Vogel H."/>
            <person name="Ffrench-Constant R."/>
            <person name="Jiggins C."/>
        </authorList>
    </citation>
    <scope>NUCLEOTIDE SEQUENCE</scope>
</reference>
<evidence type="ECO:0000313" key="3">
    <source>
        <dbReference type="EMBL" id="CBH09249.1"/>
    </source>
</evidence>
<evidence type="ECO:0000256" key="1">
    <source>
        <dbReference type="SAM" id="MobiDB-lite"/>
    </source>
</evidence>
<dbReference type="EMBL" id="CT955980">
    <property type="protein sequence ID" value="CBH09249.1"/>
    <property type="molecule type" value="Genomic_DNA"/>
</dbReference>
<sequence length="1043" mass="116717">MSGEERASRPNSLVLEAPAPEREPLRFDVQLVGAPPEVEQLVNNIKQVAEDFLYHWKTFPIVLPQSRFSGPGNRPSDIIVPPPCDELDAAALDAGVEPHPLSPKQLHSIREKGLLKDRYRPKKLNIKQLDTIRERGEFEVPSRHFPGQIHVWRVAGWLQRGRVRAREELYCHIARAIALVVVVSRDRLLRDEPLSLIAGAKALMQGLHRLIDLIFGMPSLEARDLDKKIREERSRYLVAELICKPENQEDIAALAAWVNLAMRRANSESRDIRDNSRAVPRIPYLYTTPQRTQEVSAAAMREYVSRVCGAVLACEQLAALGPALPDLLAAQLRAAVIVNRAEEGVRRKLEAGLSTAEARIRASHPIISRADAWRKEKLAAAAHSLRNELRWAGMEDAANAMQGHKLPQHRYFLLRDLTFLRDREPLLMKELRAAKTPTREFIWSTRIWLPQNWEIHRHFRGRSERIPTVISTRATNIVTPRSDPSQPVFLASVEKTRATTTRWPGWRLLNLAHRTWCWAWNLMFLLGVLVPWCSPLSLRTLLCVKPFVPDLELSQVNGTLFPKRSSETQTMWSMLLKLWRHISKERTRFETEPDTGLLGKGLSRQANRLWNYGLIGGLGSVLLLLVFPLVTLAASVLSLLAAVSVPLWMLPVTLVMHAGFAVVYDLDCPNPGRVNRWFALFEALIWRVGLLGLVQPVLAFVVAIFLCPLASIILLVGGVSWWLVRGAWEALAWRALIVRAARVPAHDSRYCHRVAGPALHSYACYQISAAQALAAVCARGELEALAAWAADTEAAIERPLRDYRHFVDACFGPFSVQIAKTGAYKQIEKECGELVWSAREKLAARRRDLALPLTDAARARVRMLPNDLRKAVHASAAELSRMWGAAARADEWWAARGLEPADWHALAANTLVEVFDAEILVALEEGEARVALESGAGAARWHELAARHPAPPDVLAERDDWRPAPDGVERYRGGGSEATSETSGSETPEDEAAREPALCRISPRTERAACRWTLTGRGVRLRADLASPEDVTLDADRHVGTDV</sequence>
<feature type="compositionally biased region" description="Low complexity" evidence="1">
    <location>
        <begin position="977"/>
        <end position="986"/>
    </location>
</feature>
<dbReference type="PANTHER" id="PTHR37686:SF1">
    <property type="entry name" value="LD36006P"/>
    <property type="match status" value="1"/>
</dbReference>
<feature type="region of interest" description="Disordered" evidence="1">
    <location>
        <begin position="950"/>
        <end position="996"/>
    </location>
</feature>
<feature type="compositionally biased region" description="Basic and acidic residues" evidence="1">
    <location>
        <begin position="955"/>
        <end position="972"/>
    </location>
</feature>
<evidence type="ECO:0000256" key="2">
    <source>
        <dbReference type="SAM" id="Phobius"/>
    </source>
</evidence>
<organism evidence="3">
    <name type="scientific">Heliconius melpomene</name>
    <name type="common">Postman butterfly</name>
    <dbReference type="NCBI Taxonomy" id="34740"/>
    <lineage>
        <taxon>Eukaryota</taxon>
        <taxon>Metazoa</taxon>
        <taxon>Ecdysozoa</taxon>
        <taxon>Arthropoda</taxon>
        <taxon>Hexapoda</taxon>
        <taxon>Insecta</taxon>
        <taxon>Pterygota</taxon>
        <taxon>Neoptera</taxon>
        <taxon>Endopterygota</taxon>
        <taxon>Lepidoptera</taxon>
        <taxon>Glossata</taxon>
        <taxon>Ditrysia</taxon>
        <taxon>Papilionoidea</taxon>
        <taxon>Nymphalidae</taxon>
        <taxon>Heliconiinae</taxon>
        <taxon>Heliconiini</taxon>
        <taxon>Heliconius</taxon>
    </lineage>
</organism>
<feature type="transmembrane region" description="Helical" evidence="2">
    <location>
        <begin position="609"/>
        <end position="630"/>
    </location>
</feature>
<feature type="transmembrane region" description="Helical" evidence="2">
    <location>
        <begin position="518"/>
        <end position="538"/>
    </location>
</feature>
<dbReference type="AlphaFoldDB" id="C9S269"/>